<dbReference type="InterPro" id="IPR050276">
    <property type="entry name" value="MshD_Acetyltransferase"/>
</dbReference>
<dbReference type="GeneID" id="98915664"/>
<dbReference type="InterPro" id="IPR000182">
    <property type="entry name" value="GNAT_dom"/>
</dbReference>
<evidence type="ECO:0000259" key="1">
    <source>
        <dbReference type="PROSITE" id="PS51186"/>
    </source>
</evidence>
<dbReference type="Proteomes" id="UP000295515">
    <property type="component" value="Unassembled WGS sequence"/>
</dbReference>
<comment type="caution">
    <text evidence="2">The sequence shown here is derived from an EMBL/GenBank/DDBJ whole genome shotgun (WGS) entry which is preliminary data.</text>
</comment>
<keyword evidence="3" id="KW-1185">Reference proteome</keyword>
<protein>
    <submittedName>
        <fullName evidence="2">Ribosomal protein S18 acetylase RimI-like enzyme</fullName>
    </submittedName>
</protein>
<dbReference type="CDD" id="cd04301">
    <property type="entry name" value="NAT_SF"/>
    <property type="match status" value="1"/>
</dbReference>
<organism evidence="2 3">
    <name type="scientific">Longibaculum muris</name>
    <dbReference type="NCBI Taxonomy" id="1796628"/>
    <lineage>
        <taxon>Bacteria</taxon>
        <taxon>Bacillati</taxon>
        <taxon>Bacillota</taxon>
        <taxon>Erysipelotrichia</taxon>
        <taxon>Erysipelotrichales</taxon>
        <taxon>Coprobacillaceae</taxon>
        <taxon>Longibaculum</taxon>
    </lineage>
</organism>
<dbReference type="EMBL" id="SMCQ01000013">
    <property type="protein sequence ID" value="TCV98427.1"/>
    <property type="molecule type" value="Genomic_DNA"/>
</dbReference>
<dbReference type="PANTHER" id="PTHR43617">
    <property type="entry name" value="L-AMINO ACID N-ACETYLTRANSFERASE"/>
    <property type="match status" value="1"/>
</dbReference>
<dbReference type="SUPFAM" id="SSF55729">
    <property type="entry name" value="Acyl-CoA N-acyltransferases (Nat)"/>
    <property type="match status" value="1"/>
</dbReference>
<evidence type="ECO:0000313" key="3">
    <source>
        <dbReference type="Proteomes" id="UP000295515"/>
    </source>
</evidence>
<dbReference type="GO" id="GO:0005840">
    <property type="term" value="C:ribosome"/>
    <property type="evidence" value="ECO:0007669"/>
    <property type="project" value="UniProtKB-KW"/>
</dbReference>
<reference evidence="2 3" key="1">
    <citation type="submission" date="2019-03" db="EMBL/GenBank/DDBJ databases">
        <title>Genomic Encyclopedia of Type Strains, Phase IV (KMG-IV): sequencing the most valuable type-strain genomes for metagenomic binning, comparative biology and taxonomic classification.</title>
        <authorList>
            <person name="Goeker M."/>
        </authorList>
    </citation>
    <scope>NUCLEOTIDE SEQUENCE [LARGE SCALE GENOMIC DNA]</scope>
    <source>
        <strain evidence="2 3">DSM 29487</strain>
    </source>
</reference>
<dbReference type="InterPro" id="IPR016181">
    <property type="entry name" value="Acyl_CoA_acyltransferase"/>
</dbReference>
<name>A0A4R3YYT0_9FIRM</name>
<keyword evidence="2" id="KW-0687">Ribonucleoprotein</keyword>
<gene>
    <name evidence="2" type="ORF">EDD60_11320</name>
</gene>
<dbReference type="Pfam" id="PF00583">
    <property type="entry name" value="Acetyltransf_1"/>
    <property type="match status" value="1"/>
</dbReference>
<dbReference type="AlphaFoldDB" id="A0A4R3YYT0"/>
<dbReference type="PROSITE" id="PS51186">
    <property type="entry name" value="GNAT"/>
    <property type="match status" value="1"/>
</dbReference>
<accession>A0A4R3YYT0</accession>
<dbReference type="GO" id="GO:0016747">
    <property type="term" value="F:acyltransferase activity, transferring groups other than amino-acyl groups"/>
    <property type="evidence" value="ECO:0007669"/>
    <property type="project" value="InterPro"/>
</dbReference>
<feature type="domain" description="N-acetyltransferase" evidence="1">
    <location>
        <begin position="1"/>
        <end position="153"/>
    </location>
</feature>
<sequence>MNIRYAIKKDYLGVENIMQQVQTMHVFWSPDIYQKVDIAMPKETFEILVFQKQLIVAEDENHQILGIVSFEEKQKQAIHLVKRNIIYIHVIAIDEKYRGQGIGRQLLDFMKKMAKDKHYDGLELSVNVHNQKAKSMYENYGFEEKSIHMNLKL</sequence>
<dbReference type="PANTHER" id="PTHR43617:SF34">
    <property type="entry name" value="PUTATIVE-RELATED"/>
    <property type="match status" value="1"/>
</dbReference>
<evidence type="ECO:0000313" key="2">
    <source>
        <dbReference type="EMBL" id="TCV98427.1"/>
    </source>
</evidence>
<dbReference type="Gene3D" id="3.40.630.30">
    <property type="match status" value="1"/>
</dbReference>
<dbReference type="RefSeq" id="WP_132226384.1">
    <property type="nucleotide sequence ID" value="NZ_JANKBF010000013.1"/>
</dbReference>
<keyword evidence="2" id="KW-0689">Ribosomal protein</keyword>
<proteinExistence type="predicted"/>